<dbReference type="Proteomes" id="UP000282515">
    <property type="component" value="Unassembled WGS sequence"/>
</dbReference>
<evidence type="ECO:0000313" key="3">
    <source>
        <dbReference type="EMBL" id="RLV57567.1"/>
    </source>
</evidence>
<dbReference type="AlphaFoldDB" id="A0A3L8PQB8"/>
<keyword evidence="2" id="KW-0472">Membrane</keyword>
<sequence>MNDSDLLSDRLDELGQRAPAPAADPLHDIRRGQRALRRRRVRGAAGIATAVVAVGAVSATIYFPGEQGRSGGSLGGAVIPHVEVGSNEVSGFCLDESGGRRVLNPAEDTQNADPASPPQEHPAVTSQLASYHQAAAAVLDPSGTYLTADGANLQFGCDRETGQLARLGTKFGWSSAGGLGMVQLEVISPEHGEEQSQIIALREQWSAIEENLPPGVSAARVSEYQGGRAVSVERHDGLMVTIDANESWGNNAAPGSAPATELPGVDRLLELAASESLTLPDH</sequence>
<feature type="region of interest" description="Disordered" evidence="1">
    <location>
        <begin position="98"/>
        <end position="127"/>
    </location>
</feature>
<keyword evidence="2" id="KW-0812">Transmembrane</keyword>
<dbReference type="OrthoDB" id="10000767at2"/>
<organism evidence="3 4">
    <name type="scientific">Aeromicrobium phragmitis</name>
    <dbReference type="NCBI Taxonomy" id="2478914"/>
    <lineage>
        <taxon>Bacteria</taxon>
        <taxon>Bacillati</taxon>
        <taxon>Actinomycetota</taxon>
        <taxon>Actinomycetes</taxon>
        <taxon>Propionibacteriales</taxon>
        <taxon>Nocardioidaceae</taxon>
        <taxon>Aeromicrobium</taxon>
    </lineage>
</organism>
<evidence type="ECO:0000313" key="4">
    <source>
        <dbReference type="Proteomes" id="UP000282515"/>
    </source>
</evidence>
<name>A0A3L8PQB8_9ACTN</name>
<dbReference type="RefSeq" id="WP_121792973.1">
    <property type="nucleotide sequence ID" value="NZ_RDBF01000001.1"/>
</dbReference>
<protein>
    <submittedName>
        <fullName evidence="3">Uncharacterized protein</fullName>
    </submittedName>
</protein>
<keyword evidence="4" id="KW-1185">Reference proteome</keyword>
<evidence type="ECO:0000256" key="2">
    <source>
        <dbReference type="SAM" id="Phobius"/>
    </source>
</evidence>
<keyword evidence="2" id="KW-1133">Transmembrane helix</keyword>
<dbReference type="EMBL" id="RDBF01000001">
    <property type="protein sequence ID" value="RLV57567.1"/>
    <property type="molecule type" value="Genomic_DNA"/>
</dbReference>
<evidence type="ECO:0000256" key="1">
    <source>
        <dbReference type="SAM" id="MobiDB-lite"/>
    </source>
</evidence>
<gene>
    <name evidence="3" type="ORF">D9V41_02785</name>
</gene>
<reference evidence="3 4" key="1">
    <citation type="submission" date="2018-10" db="EMBL/GenBank/DDBJ databases">
        <title>Aeromicrobium sp. 9W16Y-2 whole genome shotgun sequence.</title>
        <authorList>
            <person name="Li F."/>
        </authorList>
    </citation>
    <scope>NUCLEOTIDE SEQUENCE [LARGE SCALE GENOMIC DNA]</scope>
    <source>
        <strain evidence="3 4">9W16Y-2</strain>
    </source>
</reference>
<proteinExistence type="predicted"/>
<accession>A0A3L8PQB8</accession>
<comment type="caution">
    <text evidence="3">The sequence shown here is derived from an EMBL/GenBank/DDBJ whole genome shotgun (WGS) entry which is preliminary data.</text>
</comment>
<feature type="transmembrane region" description="Helical" evidence="2">
    <location>
        <begin position="41"/>
        <end position="63"/>
    </location>
</feature>